<protein>
    <submittedName>
        <fullName evidence="1">WavE lipopolysaccharide synthesis family protein</fullName>
    </submittedName>
</protein>
<sequence length="307" mass="35591">MTIADQDITFVVQGPIQATSGRDQIKGITEQCLDSIRYHFPESKIVLSTWKEQPHQGLDYDLVLELDDPGPNFIYHGDERIQLNNNRQLYSSYMGLATAETKFAVKMRTDNLVTSRGFVELYEKYSGTTRESKHALLNSRVVTSSTFFISSHAGREVHFHKSDLFDFGETADLLKIWNENFVPELRFNKVSGYKSRYPATEQFLCLSWISHLLGIDYMLNTKAGDHAGLGKEYWKKFIANNLIVDLPENIGLDVTERFYNRGNLALEIDLADWKEFSGIENRAWDNKRLKRALKKYESQVLRFFRYE</sequence>
<dbReference type="EMBL" id="LLEI02000010">
    <property type="protein sequence ID" value="OAJ96142.1"/>
    <property type="molecule type" value="Genomic_DNA"/>
</dbReference>
<name>A0A177Y5L9_9VIBR</name>
<dbReference type="AlphaFoldDB" id="A0A177Y5L9"/>
<dbReference type="InterPro" id="IPR011122">
    <property type="entry name" value="WavE"/>
</dbReference>
<reference evidence="1 2" key="1">
    <citation type="journal article" date="2016" name="Syst. Appl. Microbiol.">
        <title>Vibrio bivalvicida sp. nov., a novel larval pathogen for bivalve molluscs reared in a hatchery.</title>
        <authorList>
            <person name="Dubert J."/>
            <person name="Romalde J.L."/>
            <person name="Prado S."/>
            <person name="Barja J.L."/>
        </authorList>
    </citation>
    <scope>NUCLEOTIDE SEQUENCE [LARGE SCALE GENOMIC DNA]</scope>
    <source>
        <strain evidence="1 2">605</strain>
    </source>
</reference>
<dbReference type="Pfam" id="PF07507">
    <property type="entry name" value="WavE"/>
    <property type="match status" value="1"/>
</dbReference>
<dbReference type="Proteomes" id="UP000078406">
    <property type="component" value="Unassembled WGS sequence"/>
</dbReference>
<proteinExistence type="predicted"/>
<accession>A0A177Y5L9</accession>
<evidence type="ECO:0000313" key="2">
    <source>
        <dbReference type="Proteomes" id="UP000078406"/>
    </source>
</evidence>
<gene>
    <name evidence="1" type="ORF">APB76_01150</name>
</gene>
<comment type="caution">
    <text evidence="1">The sequence shown here is derived from an EMBL/GenBank/DDBJ whole genome shotgun (WGS) entry which is preliminary data.</text>
</comment>
<dbReference type="RefSeq" id="WP_054962654.1">
    <property type="nucleotide sequence ID" value="NZ_LLEI02000010.1"/>
</dbReference>
<organism evidence="1 2">
    <name type="scientific">Vibrio bivalvicida</name>
    <dbReference type="NCBI Taxonomy" id="1276888"/>
    <lineage>
        <taxon>Bacteria</taxon>
        <taxon>Pseudomonadati</taxon>
        <taxon>Pseudomonadota</taxon>
        <taxon>Gammaproteobacteria</taxon>
        <taxon>Vibrionales</taxon>
        <taxon>Vibrionaceae</taxon>
        <taxon>Vibrio</taxon>
        <taxon>Vibrio oreintalis group</taxon>
    </lineage>
</organism>
<evidence type="ECO:0000313" key="1">
    <source>
        <dbReference type="EMBL" id="OAJ96142.1"/>
    </source>
</evidence>